<dbReference type="AlphaFoldDB" id="A0A450WV70"/>
<dbReference type="Pfam" id="PF09571">
    <property type="entry name" value="RE_XcyI"/>
    <property type="match status" value="1"/>
</dbReference>
<dbReference type="InterPro" id="IPR019071">
    <property type="entry name" value="Restrct_endonuc_II_XcyI"/>
</dbReference>
<keyword evidence="1" id="KW-0378">Hydrolase</keyword>
<dbReference type="GO" id="GO:0009307">
    <property type="term" value="P:DNA restriction-modification system"/>
    <property type="evidence" value="ECO:0007669"/>
    <property type="project" value="InterPro"/>
</dbReference>
<proteinExistence type="predicted"/>
<keyword evidence="1" id="KW-0540">Nuclease</keyword>
<organism evidence="1">
    <name type="scientific">Candidatus Kentrum sp. LPFa</name>
    <dbReference type="NCBI Taxonomy" id="2126335"/>
    <lineage>
        <taxon>Bacteria</taxon>
        <taxon>Pseudomonadati</taxon>
        <taxon>Pseudomonadota</taxon>
        <taxon>Gammaproteobacteria</taxon>
        <taxon>Candidatus Kentrum</taxon>
    </lineage>
</organism>
<reference evidence="1" key="1">
    <citation type="submission" date="2019-02" db="EMBL/GenBank/DDBJ databases">
        <authorList>
            <person name="Gruber-Vodicka R. H."/>
            <person name="Seah K. B. B."/>
        </authorList>
    </citation>
    <scope>NUCLEOTIDE SEQUENCE</scope>
    <source>
        <strain evidence="1">BECK_S313</strain>
    </source>
</reference>
<keyword evidence="1" id="KW-0255">Endonuclease</keyword>
<protein>
    <submittedName>
        <fullName evidence="1">XcyI restriction endonuclease</fullName>
    </submittedName>
</protein>
<dbReference type="EMBL" id="CAADFK010000229">
    <property type="protein sequence ID" value="VFK20912.1"/>
    <property type="molecule type" value="Genomic_DNA"/>
</dbReference>
<accession>A0A450WV70</accession>
<sequence>MTEFKVPEPDLQIAFYHRLQEIRNICLLDALLSTVAHLEITEIDRQLAEFVSNTGLQQVAVWGLRGELVFAVPCVLHKNPQLLGYYRLLLGVSQKEFYGNRYGFGRFKIMEERGRISAKNADGVTDLCRVLCKSGESLAENVGPLSRDGVHELTLLTLGPQLRGGALNILGNIATRKIFGLIQSLLPVEIVADGERSMEVRNAAGRIVRIEFAADPDICIKEELPSGKSRSLIAIEIKGGKDHSNIHNRIGEAEKSHQKAKNEGYVECWTIVGIADLAVELAKQESPTTDKFYHIDRIMERDSEECSDFRENLLARIGLMA</sequence>
<gene>
    <name evidence="1" type="ORF">BECKLPF1236B_GA0070989_12294</name>
</gene>
<dbReference type="GO" id="GO:0000287">
    <property type="term" value="F:magnesium ion binding"/>
    <property type="evidence" value="ECO:0007669"/>
    <property type="project" value="InterPro"/>
</dbReference>
<dbReference type="GO" id="GO:0003677">
    <property type="term" value="F:DNA binding"/>
    <property type="evidence" value="ECO:0007669"/>
    <property type="project" value="InterPro"/>
</dbReference>
<evidence type="ECO:0000313" key="1">
    <source>
        <dbReference type="EMBL" id="VFK20912.1"/>
    </source>
</evidence>
<name>A0A450WV70_9GAMM</name>
<dbReference type="GO" id="GO:0009036">
    <property type="term" value="F:type II site-specific deoxyribonuclease activity"/>
    <property type="evidence" value="ECO:0007669"/>
    <property type="project" value="InterPro"/>
</dbReference>